<protein>
    <submittedName>
        <fullName evidence="2">Uncharacterized protein</fullName>
    </submittedName>
</protein>
<dbReference type="GO" id="GO:0005886">
    <property type="term" value="C:plasma membrane"/>
    <property type="evidence" value="ECO:0007669"/>
    <property type="project" value="TreeGrafter"/>
</dbReference>
<name>L2F5G3_9GAMM</name>
<dbReference type="InterPro" id="IPR052165">
    <property type="entry name" value="Membrane_assoc_protease"/>
</dbReference>
<keyword evidence="1" id="KW-1133">Transmembrane helix</keyword>
<dbReference type="Proteomes" id="UP000023795">
    <property type="component" value="Unassembled WGS sequence"/>
</dbReference>
<keyword evidence="3" id="KW-1185">Reference proteome</keyword>
<reference evidence="2 3" key="1">
    <citation type="journal article" date="2013" name="Genome Announc.">
        <title>Genome Sequence of Moraxella macacae 0408225, a Novel Bacterial Species Isolated from a Cynomolgus Macaque with Epistaxis.</title>
        <authorList>
            <person name="Ladner J.T."/>
            <person name="Whitehouse C.A."/>
            <person name="Koroleva G.I."/>
            <person name="Palacios G.F."/>
        </authorList>
    </citation>
    <scope>NUCLEOTIDE SEQUENCE [LARGE SCALE GENOMIC DNA]</scope>
    <source>
        <strain evidence="2 3">0408225</strain>
    </source>
</reference>
<dbReference type="OrthoDB" id="8536525at2"/>
<evidence type="ECO:0000313" key="2">
    <source>
        <dbReference type="EMBL" id="ELA08120.1"/>
    </source>
</evidence>
<dbReference type="eggNOG" id="COG1585">
    <property type="taxonomic scope" value="Bacteria"/>
</dbReference>
<organism evidence="2 3">
    <name type="scientific">Moraxella macacae 0408225</name>
    <dbReference type="NCBI Taxonomy" id="1230338"/>
    <lineage>
        <taxon>Bacteria</taxon>
        <taxon>Pseudomonadati</taxon>
        <taxon>Pseudomonadota</taxon>
        <taxon>Gammaproteobacteria</taxon>
        <taxon>Moraxellales</taxon>
        <taxon>Moraxellaceae</taxon>
        <taxon>Moraxella</taxon>
    </lineage>
</organism>
<keyword evidence="1" id="KW-0472">Membrane</keyword>
<dbReference type="PANTHER" id="PTHR33507">
    <property type="entry name" value="INNER MEMBRANE PROTEIN YBBJ"/>
    <property type="match status" value="1"/>
</dbReference>
<gene>
    <name evidence="2" type="ORF">MOMA_06151</name>
</gene>
<comment type="caution">
    <text evidence="2">The sequence shown here is derived from an EMBL/GenBank/DDBJ whole genome shotgun (WGS) entry which is preliminary data.</text>
</comment>
<evidence type="ECO:0000313" key="3">
    <source>
        <dbReference type="Proteomes" id="UP000023795"/>
    </source>
</evidence>
<keyword evidence="1" id="KW-0812">Transmembrane</keyword>
<dbReference type="Gene3D" id="2.40.50.140">
    <property type="entry name" value="Nucleic acid-binding proteins"/>
    <property type="match status" value="1"/>
</dbReference>
<evidence type="ECO:0000256" key="1">
    <source>
        <dbReference type="SAM" id="Phobius"/>
    </source>
</evidence>
<dbReference type="InterPro" id="IPR012340">
    <property type="entry name" value="NA-bd_OB-fold"/>
</dbReference>
<sequence length="153" mass="16631">MTLFLEPWHWLALGIVLMSAEILLPSFFLLWLGVASILTAVIFYLMPATFDGYLSLVVLWLILSAALCALWFVFINPKIKTRTKSGLGAGVIIGDVGMIVVPPTPDAAGLVRFSTPKAGATEWACRAQNELLTMGDRVLVSNILGNELLVTKL</sequence>
<dbReference type="PANTHER" id="PTHR33507:SF3">
    <property type="entry name" value="INNER MEMBRANE PROTEIN YBBJ"/>
    <property type="match status" value="1"/>
</dbReference>
<feature type="transmembrane region" description="Helical" evidence="1">
    <location>
        <begin position="27"/>
        <end position="46"/>
    </location>
</feature>
<dbReference type="EMBL" id="ANIN01000002">
    <property type="protein sequence ID" value="ELA08120.1"/>
    <property type="molecule type" value="Genomic_DNA"/>
</dbReference>
<accession>L2F5G3</accession>
<dbReference type="PATRIC" id="fig|1230338.3.peg.1310"/>
<feature type="transmembrane region" description="Helical" evidence="1">
    <location>
        <begin position="52"/>
        <end position="75"/>
    </location>
</feature>
<dbReference type="STRING" id="1230338.MOMA_06151"/>
<dbReference type="AlphaFoldDB" id="L2F5G3"/>
<proteinExistence type="predicted"/>